<dbReference type="GO" id="GO:0008732">
    <property type="term" value="F:L-allo-threonine aldolase activity"/>
    <property type="evidence" value="ECO:0007669"/>
    <property type="project" value="TreeGrafter"/>
</dbReference>
<dbReference type="PANTHER" id="PTHR48097">
    <property type="entry name" value="L-THREONINE ALDOLASE-RELATED"/>
    <property type="match status" value="1"/>
</dbReference>
<dbReference type="Gene3D" id="3.90.1150.10">
    <property type="entry name" value="Aspartate Aminotransferase, domain 1"/>
    <property type="match status" value="1"/>
</dbReference>
<keyword evidence="7" id="KW-1185">Reference proteome</keyword>
<dbReference type="Gene3D" id="3.40.640.10">
    <property type="entry name" value="Type I PLP-dependent aspartate aminotransferase-like (Major domain)"/>
    <property type="match status" value="1"/>
</dbReference>
<dbReference type="NCBIfam" id="NF041359">
    <property type="entry name" value="GntG_guanitoxin"/>
    <property type="match status" value="1"/>
</dbReference>
<comment type="similarity">
    <text evidence="2">Belongs to the threonine aldolase family.</text>
</comment>
<evidence type="ECO:0000313" key="6">
    <source>
        <dbReference type="EMBL" id="WEW58636.1"/>
    </source>
</evidence>
<dbReference type="EC" id="4.1.2.48" evidence="6"/>
<dbReference type="InterPro" id="IPR001597">
    <property type="entry name" value="ArAA_b-elim_lyase/Thr_aldolase"/>
</dbReference>
<evidence type="ECO:0000256" key="3">
    <source>
        <dbReference type="ARBA" id="ARBA00022898"/>
    </source>
</evidence>
<evidence type="ECO:0000256" key="2">
    <source>
        <dbReference type="ARBA" id="ARBA00006966"/>
    </source>
</evidence>
<sequence length="501" mass="54872">MAQTESNLNLQTGSAWQNPGSAAFDFRSDVVTRPTASMLEAIANTSLLDDDFMEDPTTNSLQEFVAKLANQEDGLLVMSGTMGNQVAIRTHLTQPPYTVLCDHRAHIIHYEAGGVATWSSAYVKGIEPSNGRYLVLEDIQKHAILNDDFHGCPTRVISLENTLDGMILPLSEAKRICEWAHSHGLKVHLDGARLWEAVTAGAGSLPDYTALFDSVSLCFSKGLGAPIGSILVGSTEFIKKARWFRKSIGGGTRQSGIITAAARVAVEETFGKGPRGEGGKLRASHENARRIADVWVQKGGKLACPTETNMVWFNLDAAGISTSDWEKLGQREGLKLMGNRLVVHYHTKFDTVVKQTVSQLHNHLQNENNSGKAWRLTPRRIAEKAKFAQTSLVFAWDEMRWKRLLRVRRVTFPEPLSTPNHRYPALLLASRASKTRPLTCESISESQKTTAAAPRHSCVVVSSGTDQRAGGEVEVNGSGKAALSLVSAPIRHFKLLSPCKR</sequence>
<dbReference type="GO" id="GO:0006545">
    <property type="term" value="P:glycine biosynthetic process"/>
    <property type="evidence" value="ECO:0007669"/>
    <property type="project" value="TreeGrafter"/>
</dbReference>
<evidence type="ECO:0000256" key="1">
    <source>
        <dbReference type="ARBA" id="ARBA00001933"/>
    </source>
</evidence>
<keyword evidence="4 6" id="KW-0456">Lyase</keyword>
<dbReference type="InterPro" id="IPR023603">
    <property type="entry name" value="Low_specificity_L-TA-like"/>
</dbReference>
<gene>
    <name evidence="6" type="ORF">PRK78_004104</name>
</gene>
<evidence type="ECO:0000313" key="7">
    <source>
        <dbReference type="Proteomes" id="UP001219355"/>
    </source>
</evidence>
<evidence type="ECO:0000256" key="4">
    <source>
        <dbReference type="ARBA" id="ARBA00023239"/>
    </source>
</evidence>
<keyword evidence="3" id="KW-0663">Pyridoxal phosphate</keyword>
<dbReference type="SUPFAM" id="SSF53383">
    <property type="entry name" value="PLP-dependent transferases"/>
    <property type="match status" value="1"/>
</dbReference>
<dbReference type="PANTHER" id="PTHR48097:SF9">
    <property type="entry name" value="L-THREONINE ALDOLASE"/>
    <property type="match status" value="1"/>
</dbReference>
<dbReference type="Proteomes" id="UP001219355">
    <property type="component" value="Chromosome 2"/>
</dbReference>
<comment type="cofactor">
    <cofactor evidence="1">
        <name>pyridoxal 5'-phosphate</name>
        <dbReference type="ChEBI" id="CHEBI:597326"/>
    </cofactor>
</comment>
<dbReference type="InterPro" id="IPR015421">
    <property type="entry name" value="PyrdxlP-dep_Trfase_major"/>
</dbReference>
<dbReference type="AlphaFoldDB" id="A0AAF0DH84"/>
<evidence type="ECO:0000259" key="5">
    <source>
        <dbReference type="Pfam" id="PF01212"/>
    </source>
</evidence>
<organism evidence="6 7">
    <name type="scientific">Emydomyces testavorans</name>
    <dbReference type="NCBI Taxonomy" id="2070801"/>
    <lineage>
        <taxon>Eukaryota</taxon>
        <taxon>Fungi</taxon>
        <taxon>Dikarya</taxon>
        <taxon>Ascomycota</taxon>
        <taxon>Pezizomycotina</taxon>
        <taxon>Eurotiomycetes</taxon>
        <taxon>Eurotiomycetidae</taxon>
        <taxon>Onygenales</taxon>
        <taxon>Nannizziopsiaceae</taxon>
        <taxon>Emydomyces</taxon>
    </lineage>
</organism>
<protein>
    <submittedName>
        <fullName evidence="6">Beta-eliminating lyase</fullName>
        <ecNumber evidence="6">4.1.2.48</ecNumber>
    </submittedName>
</protein>
<accession>A0AAF0DH84</accession>
<dbReference type="InterPro" id="IPR015424">
    <property type="entry name" value="PyrdxlP-dep_Trfase"/>
</dbReference>
<dbReference type="FunFam" id="3.40.640.10:FF:000030">
    <property type="entry name" value="Low-specificity L-threonine aldolase"/>
    <property type="match status" value="1"/>
</dbReference>
<name>A0AAF0DH84_9EURO</name>
<dbReference type="Pfam" id="PF01212">
    <property type="entry name" value="Beta_elim_lyase"/>
    <property type="match status" value="1"/>
</dbReference>
<dbReference type="EMBL" id="CP120628">
    <property type="protein sequence ID" value="WEW58636.1"/>
    <property type="molecule type" value="Genomic_DNA"/>
</dbReference>
<dbReference type="GO" id="GO:0005829">
    <property type="term" value="C:cytosol"/>
    <property type="evidence" value="ECO:0007669"/>
    <property type="project" value="TreeGrafter"/>
</dbReference>
<proteinExistence type="inferred from homology"/>
<dbReference type="InterPro" id="IPR015422">
    <property type="entry name" value="PyrdxlP-dep_Trfase_small"/>
</dbReference>
<dbReference type="GO" id="GO:0006567">
    <property type="term" value="P:L-threonine catabolic process"/>
    <property type="evidence" value="ECO:0007669"/>
    <property type="project" value="TreeGrafter"/>
</dbReference>
<feature type="domain" description="Aromatic amino acid beta-eliminating lyase/threonine aldolase" evidence="5">
    <location>
        <begin position="25"/>
        <end position="316"/>
    </location>
</feature>
<reference evidence="6" key="1">
    <citation type="submission" date="2023-03" db="EMBL/GenBank/DDBJ databases">
        <title>Emydomyces testavorans Genome Sequence.</title>
        <authorList>
            <person name="Hoyer L."/>
        </authorList>
    </citation>
    <scope>NUCLEOTIDE SEQUENCE</scope>
    <source>
        <strain evidence="6">16-2883</strain>
    </source>
</reference>